<protein>
    <submittedName>
        <fullName evidence="2">Uncharacterized protein</fullName>
    </submittedName>
</protein>
<dbReference type="EMBL" id="VXIT01000001">
    <property type="protein sequence ID" value="KAA6415507.1"/>
    <property type="molecule type" value="Genomic_DNA"/>
</dbReference>
<feature type="compositionally biased region" description="Polar residues" evidence="1">
    <location>
        <begin position="1"/>
        <end position="10"/>
    </location>
</feature>
<evidence type="ECO:0000313" key="3">
    <source>
        <dbReference type="Proteomes" id="UP000324767"/>
    </source>
</evidence>
<accession>A0A5M8Q2B2</accession>
<gene>
    <name evidence="2" type="ORF">FRX48_00222</name>
</gene>
<organism evidence="2 3">
    <name type="scientific">Lasallia pustulata</name>
    <dbReference type="NCBI Taxonomy" id="136370"/>
    <lineage>
        <taxon>Eukaryota</taxon>
        <taxon>Fungi</taxon>
        <taxon>Dikarya</taxon>
        <taxon>Ascomycota</taxon>
        <taxon>Pezizomycotina</taxon>
        <taxon>Lecanoromycetes</taxon>
        <taxon>OSLEUM clade</taxon>
        <taxon>Umbilicariomycetidae</taxon>
        <taxon>Umbilicariales</taxon>
        <taxon>Umbilicariaceae</taxon>
        <taxon>Lasallia</taxon>
    </lineage>
</organism>
<name>A0A5M8Q2B2_9LECA</name>
<reference evidence="2 3" key="1">
    <citation type="submission" date="2019-09" db="EMBL/GenBank/DDBJ databases">
        <title>The hologenome of the rock-dwelling lichen Lasallia pustulata.</title>
        <authorList>
            <person name="Greshake Tzovaras B."/>
            <person name="Segers F."/>
            <person name="Bicker A."/>
            <person name="Dal Grande F."/>
            <person name="Otte J."/>
            <person name="Hankeln T."/>
            <person name="Schmitt I."/>
            <person name="Ebersberger I."/>
        </authorList>
    </citation>
    <scope>NUCLEOTIDE SEQUENCE [LARGE SCALE GENOMIC DNA]</scope>
    <source>
        <strain evidence="2">A1-1</strain>
    </source>
</reference>
<dbReference type="Proteomes" id="UP000324767">
    <property type="component" value="Unassembled WGS sequence"/>
</dbReference>
<sequence>MVDQASTVHPSHSSGHSGHSGGCGGADIWYNAYSHSSSNNTIGPAALAYPAEYYPMDGSLQGMDPGLEQALGMMFGDGDLSAMFLDDGYMGGLQTPGGVYEHMG</sequence>
<evidence type="ECO:0000256" key="1">
    <source>
        <dbReference type="SAM" id="MobiDB-lite"/>
    </source>
</evidence>
<proteinExistence type="predicted"/>
<feature type="region of interest" description="Disordered" evidence="1">
    <location>
        <begin position="1"/>
        <end position="21"/>
    </location>
</feature>
<comment type="caution">
    <text evidence="2">The sequence shown here is derived from an EMBL/GenBank/DDBJ whole genome shotgun (WGS) entry which is preliminary data.</text>
</comment>
<dbReference type="AlphaFoldDB" id="A0A5M8Q2B2"/>
<evidence type="ECO:0000313" key="2">
    <source>
        <dbReference type="EMBL" id="KAA6415507.1"/>
    </source>
</evidence>